<comment type="caution">
    <text evidence="3">The sequence shown here is derived from an EMBL/GenBank/DDBJ whole genome shotgun (WGS) entry which is preliminary data.</text>
</comment>
<proteinExistence type="predicted"/>
<dbReference type="PATRIC" id="fig|1393735.3.peg.3328"/>
<sequence length="177" mass="21647">MIKGTHYIFVILSAISFQAFALNFHYKSDIPADNKPSAEYMKQRENLESNHLNVDKLAEDNELVKKREQEKRGQEKQDEEAKRYAERWQNNELMKKWEQERRAEEIERRAEYWQDQAEETKRYAESWRNNERFNYGVNRGFNHEFHDPVLRDMERAERLKRIEQNGGITRRNFFDKK</sequence>
<keyword evidence="2" id="KW-1133">Transmembrane helix</keyword>
<evidence type="ECO:0000313" key="3">
    <source>
        <dbReference type="EMBL" id="KER02131.1"/>
    </source>
</evidence>
<feature type="transmembrane region" description="Helical" evidence="2">
    <location>
        <begin position="7"/>
        <end position="26"/>
    </location>
</feature>
<reference evidence="3 4" key="1">
    <citation type="submission" date="2014-03" db="EMBL/GenBank/DDBJ databases">
        <title>Draft Genome of Photorhabdus temperata Meg1.</title>
        <authorList>
            <person name="Hurst S.G.IV."/>
            <person name="Morris K."/>
            <person name="Thomas K."/>
            <person name="Tisa L.S."/>
        </authorList>
    </citation>
    <scope>NUCLEOTIDE SEQUENCE [LARGE SCALE GENOMIC DNA]</scope>
    <source>
        <strain evidence="3 4">Meg1</strain>
    </source>
</reference>
<gene>
    <name evidence="3" type="ORF">MEG1DRAFT_03254</name>
</gene>
<evidence type="ECO:0000256" key="2">
    <source>
        <dbReference type="SAM" id="Phobius"/>
    </source>
</evidence>
<accession>A0A081RTX8</accession>
<feature type="region of interest" description="Disordered" evidence="1">
    <location>
        <begin position="59"/>
        <end position="83"/>
    </location>
</feature>
<keyword evidence="2" id="KW-0472">Membrane</keyword>
<keyword evidence="2" id="KW-0812">Transmembrane</keyword>
<dbReference type="EMBL" id="JGVH01000058">
    <property type="protein sequence ID" value="KER02131.1"/>
    <property type="molecule type" value="Genomic_DNA"/>
</dbReference>
<name>A0A081RTX8_PHOTE</name>
<evidence type="ECO:0000313" key="4">
    <source>
        <dbReference type="Proteomes" id="UP000028002"/>
    </source>
</evidence>
<organism evidence="3 4">
    <name type="scientific">Photorhabdus temperata subsp. temperata Meg1</name>
    <dbReference type="NCBI Taxonomy" id="1393735"/>
    <lineage>
        <taxon>Bacteria</taxon>
        <taxon>Pseudomonadati</taxon>
        <taxon>Pseudomonadota</taxon>
        <taxon>Gammaproteobacteria</taxon>
        <taxon>Enterobacterales</taxon>
        <taxon>Morganellaceae</taxon>
        <taxon>Photorhabdus</taxon>
    </lineage>
</organism>
<dbReference type="RefSeq" id="WP_036840453.1">
    <property type="nucleotide sequence ID" value="NZ_CAWLUD010000058.1"/>
</dbReference>
<dbReference type="Proteomes" id="UP000028002">
    <property type="component" value="Unassembled WGS sequence"/>
</dbReference>
<dbReference type="AlphaFoldDB" id="A0A081RTX8"/>
<evidence type="ECO:0000256" key="1">
    <source>
        <dbReference type="SAM" id="MobiDB-lite"/>
    </source>
</evidence>
<protein>
    <submittedName>
        <fullName evidence="3">Uncharacterized protein</fullName>
    </submittedName>
</protein>